<name>A0ABN3VAW1_9PSEU</name>
<evidence type="ECO:0000256" key="1">
    <source>
        <dbReference type="SAM" id="Phobius"/>
    </source>
</evidence>
<evidence type="ECO:0000313" key="2">
    <source>
        <dbReference type="EMBL" id="GAA2787565.1"/>
    </source>
</evidence>
<keyword evidence="1" id="KW-0812">Transmembrane</keyword>
<evidence type="ECO:0000313" key="3">
    <source>
        <dbReference type="Proteomes" id="UP001500979"/>
    </source>
</evidence>
<protein>
    <submittedName>
        <fullName evidence="2">Uncharacterized protein</fullName>
    </submittedName>
</protein>
<comment type="caution">
    <text evidence="2">The sequence shown here is derived from an EMBL/GenBank/DDBJ whole genome shotgun (WGS) entry which is preliminary data.</text>
</comment>
<gene>
    <name evidence="2" type="ORF">GCM10010470_22540</name>
</gene>
<reference evidence="2 3" key="1">
    <citation type="journal article" date="2019" name="Int. J. Syst. Evol. Microbiol.">
        <title>The Global Catalogue of Microorganisms (GCM) 10K type strain sequencing project: providing services to taxonomists for standard genome sequencing and annotation.</title>
        <authorList>
            <consortium name="The Broad Institute Genomics Platform"/>
            <consortium name="The Broad Institute Genome Sequencing Center for Infectious Disease"/>
            <person name="Wu L."/>
            <person name="Ma J."/>
        </authorList>
    </citation>
    <scope>NUCLEOTIDE SEQUENCE [LARGE SCALE GENOMIC DNA]</scope>
    <source>
        <strain evidence="2 3">JCM 9383</strain>
    </source>
</reference>
<keyword evidence="1" id="KW-0472">Membrane</keyword>
<dbReference type="RefSeq" id="WP_344679525.1">
    <property type="nucleotide sequence ID" value="NZ_BAAAUX010000011.1"/>
</dbReference>
<keyword evidence="3" id="KW-1185">Reference proteome</keyword>
<sequence>MAEVEVRVRAAAGGRVRLSVPWLVDGCEAVVHARVADLAGIRAVRVFPRTGHVVAWIESPCRADQLADALREAPHSAKPVRRATNERVLLGVAAFGAAALAKILLHSTPAGRAVMLLLHLGELVHTSRAVTAVSPVAPEPVRPST</sequence>
<organism evidence="2 3">
    <name type="scientific">Saccharopolyspora taberi</name>
    <dbReference type="NCBI Taxonomy" id="60895"/>
    <lineage>
        <taxon>Bacteria</taxon>
        <taxon>Bacillati</taxon>
        <taxon>Actinomycetota</taxon>
        <taxon>Actinomycetes</taxon>
        <taxon>Pseudonocardiales</taxon>
        <taxon>Pseudonocardiaceae</taxon>
        <taxon>Saccharopolyspora</taxon>
    </lineage>
</organism>
<dbReference type="EMBL" id="BAAAUX010000011">
    <property type="protein sequence ID" value="GAA2787565.1"/>
    <property type="molecule type" value="Genomic_DNA"/>
</dbReference>
<dbReference type="Proteomes" id="UP001500979">
    <property type="component" value="Unassembled WGS sequence"/>
</dbReference>
<proteinExistence type="predicted"/>
<accession>A0ABN3VAW1</accession>
<feature type="transmembrane region" description="Helical" evidence="1">
    <location>
        <begin position="88"/>
        <end position="105"/>
    </location>
</feature>
<keyword evidence="1" id="KW-1133">Transmembrane helix</keyword>